<reference evidence="4 5" key="1">
    <citation type="submission" date="2016-05" db="EMBL/GenBank/DDBJ databases">
        <title>Complete genome sequence of Corynebacterium crudilactis, a new Corynebacterium species isolated from raw cow's milk.</title>
        <authorList>
            <person name="Christian R."/>
            <person name="Zimmermann J."/>
            <person name="Lipski A."/>
            <person name="Kalinowski J."/>
        </authorList>
    </citation>
    <scope>NUCLEOTIDE SEQUENCE [LARGE SCALE GENOMIC DNA]</scope>
    <source>
        <strain evidence="4 5">JZ16</strain>
        <plasmid evidence="4 5">pCRULAC2</plasmid>
    </source>
</reference>
<dbReference type="SUPFAM" id="SSF55464">
    <property type="entry name" value="Origin of replication-binding domain, RBD-like"/>
    <property type="match status" value="1"/>
</dbReference>
<dbReference type="CDD" id="cd18809">
    <property type="entry name" value="SF1_C_RecD"/>
    <property type="match status" value="1"/>
</dbReference>
<dbReference type="InterPro" id="IPR014862">
    <property type="entry name" value="TrwC"/>
</dbReference>
<organism evidence="4 5">
    <name type="scientific">Corynebacterium crudilactis</name>
    <dbReference type="NCBI Taxonomy" id="1652495"/>
    <lineage>
        <taxon>Bacteria</taxon>
        <taxon>Bacillati</taxon>
        <taxon>Actinomycetota</taxon>
        <taxon>Actinomycetes</taxon>
        <taxon>Mycobacteriales</taxon>
        <taxon>Corynebacteriaceae</taxon>
        <taxon>Corynebacterium</taxon>
    </lineage>
</organism>
<accession>A0A172QY23</accession>
<feature type="coiled-coil region" evidence="1">
    <location>
        <begin position="1081"/>
        <end position="1115"/>
    </location>
</feature>
<feature type="compositionally biased region" description="Basic and acidic residues" evidence="2">
    <location>
        <begin position="976"/>
        <end position="992"/>
    </location>
</feature>
<dbReference type="Pfam" id="PF08751">
    <property type="entry name" value="TrwC"/>
    <property type="match status" value="1"/>
</dbReference>
<dbReference type="Proteomes" id="UP000076929">
    <property type="component" value="Plasmid pCRULAC2"/>
</dbReference>
<dbReference type="Gene3D" id="2.30.30.940">
    <property type="match status" value="1"/>
</dbReference>
<dbReference type="CDD" id="cd17933">
    <property type="entry name" value="DEXSc_RecD-like"/>
    <property type="match status" value="1"/>
</dbReference>
<feature type="region of interest" description="Disordered" evidence="2">
    <location>
        <begin position="926"/>
        <end position="959"/>
    </location>
</feature>
<keyword evidence="5" id="KW-1185">Reference proteome</keyword>
<dbReference type="PANTHER" id="PTHR43788">
    <property type="entry name" value="DNA2/NAM7 HELICASE FAMILY MEMBER"/>
    <property type="match status" value="1"/>
</dbReference>
<evidence type="ECO:0000256" key="1">
    <source>
        <dbReference type="SAM" id="Coils"/>
    </source>
</evidence>
<dbReference type="OrthoDB" id="4524286at2"/>
<dbReference type="Gene3D" id="3.40.50.300">
    <property type="entry name" value="P-loop containing nucleotide triphosphate hydrolases"/>
    <property type="match status" value="2"/>
</dbReference>
<dbReference type="InterPro" id="IPR050534">
    <property type="entry name" value="Coronavir_polyprotein_1ab"/>
</dbReference>
<dbReference type="GO" id="GO:0043139">
    <property type="term" value="F:5'-3' DNA helicase activity"/>
    <property type="evidence" value="ECO:0007669"/>
    <property type="project" value="TreeGrafter"/>
</dbReference>
<evidence type="ECO:0000256" key="2">
    <source>
        <dbReference type="SAM" id="MobiDB-lite"/>
    </source>
</evidence>
<protein>
    <recommendedName>
        <fullName evidence="3">TrwC relaxase domain-containing protein</fullName>
    </recommendedName>
</protein>
<geneLocation type="plasmid" evidence="4 5">
    <name>pCRULAC2</name>
</geneLocation>
<dbReference type="EMBL" id="CP015624">
    <property type="protein sequence ID" value="ANE05594.1"/>
    <property type="molecule type" value="Genomic_DNA"/>
</dbReference>
<name>A0A172QY23_9CORY</name>
<keyword evidence="4" id="KW-0614">Plasmid</keyword>
<proteinExistence type="predicted"/>
<evidence type="ECO:0000313" key="5">
    <source>
        <dbReference type="Proteomes" id="UP000076929"/>
    </source>
</evidence>
<evidence type="ECO:0000259" key="3">
    <source>
        <dbReference type="Pfam" id="PF08751"/>
    </source>
</evidence>
<sequence length="1164" mass="127226">MLTIAKMHGDSVAYYESTVATFDDRISSPDDYYSEDGTQPATAWIQARTEAQATTVATALGVKNGVQVDGADVGQWFNHALAPSGHKLGRAPKSSGVPGFDLTFCAPKSVSLIWGLTNDMDVRSTVDLAHHRAVTTALSYLSEHAGYTRRADDHDRSMMIIDRVEALSGVRYEHRTSRAGDPHLHAHVLLANKQLCRDGKWRTLDGVGLYHEARAAGTIYQAVLREELSRTLGVEWADTVHGCAEIIGLDDRGLIEDFSTRAREIDQWAADNGVGSDAAFERMGQKKTRQVKDLDTPLSELEQNWKARVAETSAPKFVEALSPHSHSPQPVALPTVDEVLEAVTRERSTFTRADVVEAATELLPVGAVTAKEIYDTVERLADQVCGGHVAWTVTPDKDRQVDRSAREGSQRFTSEAVVEEVNRGIDLATTVTGRGVSSSMITPVEGQLSADQAEAMRAVVSSRYLASVVIAPAGAGKTSSLKAARTAWEQAGKQVIGLAPTGKAADVMVGEDVAHSSSTLARVLRGVEDQEVEQAVATLGWTTDHVIVVDEAGMVSTPEMVRILELAQAADARVVLVGDPYQYGAVKARGGLLATLAHEMPDAVELREVFRQHDEKERVASKRLRTGVLPDVERAADFYAGAGRLHAGSVTAMLDDALAGWREDVAAGKDSLLVASTHDYVDALNRAAQQTMIAAGVVDAAEAIAVSSGQYAHVGDTILTRRNDYELTTSSGDVVRNGQRWQVETIDGDGFVLARRLDDTAATVRLHPAYLAEHVQLGYASTGHAAQGATVDVARVVAGVGQIDRAGVYVPLTRGREANYLYMAESMPGDSETGHGVVTATQRRESAQYARDLLVQAATRSHSDHSPHEVHRQARLDWGLSRLSSNVPTSESPFRGTRMAQVADQRAAQRLERVQEFYATTNATVHAKQAAKEAAQQRRSRKCTDTSASTSGVDQPFSADYLSMSPEELSEVMQKQIHESAQRKKTPHEEERARLTAKIEHFEQEVSDLRAQVSELELARRDAERELSQANVRMNDLDNRIYAKEVEREQRGFLAKAFKPREGLEQIEQLMIERDQQQIYRDQCEHKVADVKADLDQARTAYQAAQDKHVDAVQELSSVNLNPLLLHDGELNLAESHHDDTAADDYDHTSGWEHSSRNDNGMDL</sequence>
<evidence type="ECO:0000313" key="4">
    <source>
        <dbReference type="EMBL" id="ANE05594.1"/>
    </source>
</evidence>
<dbReference type="Pfam" id="PF13604">
    <property type="entry name" value="AAA_30"/>
    <property type="match status" value="1"/>
</dbReference>
<gene>
    <name evidence="4" type="ORF">ccrud_14755</name>
</gene>
<feature type="region of interest" description="Disordered" evidence="2">
    <location>
        <begin position="1140"/>
        <end position="1164"/>
    </location>
</feature>
<dbReference type="KEGG" id="ccjz:ccrud_14755"/>
<dbReference type="NCBIfam" id="NF041492">
    <property type="entry name" value="MobF"/>
    <property type="match status" value="1"/>
</dbReference>
<feature type="region of interest" description="Disordered" evidence="2">
    <location>
        <begin position="973"/>
        <end position="992"/>
    </location>
</feature>
<dbReference type="PANTHER" id="PTHR43788:SF8">
    <property type="entry name" value="DNA-BINDING PROTEIN SMUBP-2"/>
    <property type="match status" value="1"/>
</dbReference>
<feature type="domain" description="TrwC relaxase" evidence="3">
    <location>
        <begin position="9"/>
        <end position="311"/>
    </location>
</feature>
<keyword evidence="1" id="KW-0175">Coiled coil</keyword>
<feature type="coiled-coil region" evidence="1">
    <location>
        <begin position="992"/>
        <end position="1040"/>
    </location>
</feature>
<dbReference type="RefSeq" id="WP_066570514.1">
    <property type="nucleotide sequence ID" value="NZ_CP015624.1"/>
</dbReference>
<dbReference type="InterPro" id="IPR027417">
    <property type="entry name" value="P-loop_NTPase"/>
</dbReference>
<feature type="compositionally biased region" description="Basic and acidic residues" evidence="2">
    <location>
        <begin position="1140"/>
        <end position="1157"/>
    </location>
</feature>
<dbReference type="SUPFAM" id="SSF52540">
    <property type="entry name" value="P-loop containing nucleoside triphosphate hydrolases"/>
    <property type="match status" value="2"/>
</dbReference>
<dbReference type="AlphaFoldDB" id="A0A172QY23"/>